<evidence type="ECO:0000313" key="2">
    <source>
        <dbReference type="EMBL" id="THU64937.1"/>
    </source>
</evidence>
<proteinExistence type="predicted"/>
<protein>
    <submittedName>
        <fullName evidence="2">Uncharacterized protein</fullName>
    </submittedName>
</protein>
<reference evidence="2 3" key="1">
    <citation type="journal article" date="2019" name="Nat. Plants">
        <title>Genome sequencing of Musa balbisiana reveals subgenome evolution and function divergence in polyploid bananas.</title>
        <authorList>
            <person name="Yao X."/>
        </authorList>
    </citation>
    <scope>NUCLEOTIDE SEQUENCE [LARGE SCALE GENOMIC DNA]</scope>
    <source>
        <strain evidence="3">cv. DH-PKW</strain>
        <tissue evidence="2">Leaves</tissue>
    </source>
</reference>
<feature type="compositionally biased region" description="Acidic residues" evidence="1">
    <location>
        <begin position="56"/>
        <end position="66"/>
    </location>
</feature>
<accession>A0A4S8JS69</accession>
<name>A0A4S8JS69_MUSBA</name>
<feature type="region of interest" description="Disordered" evidence="1">
    <location>
        <begin position="48"/>
        <end position="69"/>
    </location>
</feature>
<dbReference type="Proteomes" id="UP000317650">
    <property type="component" value="Chromosome 1"/>
</dbReference>
<dbReference type="AlphaFoldDB" id="A0A4S8JS69"/>
<dbReference type="PANTHER" id="PTHR33785">
    <property type="entry name" value="OS06G0550800 PROTEIN"/>
    <property type="match status" value="1"/>
</dbReference>
<sequence length="121" mass="14232">MSRSRSYRSVTELENYELKGFMDLGFVFQKEELSIEIMNIIPGLQQLGKEGRDDEASREEEEEEEGMERPYLSEAWMRHDLTVVSPSLQPRSLYGADMKRQLHLWAREVASVIHHKYVENL</sequence>
<gene>
    <name evidence="2" type="ORF">C4D60_Mb01t31750</name>
</gene>
<dbReference type="EMBL" id="PYDT01000004">
    <property type="protein sequence ID" value="THU64937.1"/>
    <property type="molecule type" value="Genomic_DNA"/>
</dbReference>
<keyword evidence="3" id="KW-1185">Reference proteome</keyword>
<evidence type="ECO:0000256" key="1">
    <source>
        <dbReference type="SAM" id="MobiDB-lite"/>
    </source>
</evidence>
<dbReference type="PANTHER" id="PTHR33785:SF2">
    <property type="entry name" value="DUF1685 DOMAIN-CONTAINING PROTEIN"/>
    <property type="match status" value="1"/>
</dbReference>
<organism evidence="2 3">
    <name type="scientific">Musa balbisiana</name>
    <name type="common">Banana</name>
    <dbReference type="NCBI Taxonomy" id="52838"/>
    <lineage>
        <taxon>Eukaryota</taxon>
        <taxon>Viridiplantae</taxon>
        <taxon>Streptophyta</taxon>
        <taxon>Embryophyta</taxon>
        <taxon>Tracheophyta</taxon>
        <taxon>Spermatophyta</taxon>
        <taxon>Magnoliopsida</taxon>
        <taxon>Liliopsida</taxon>
        <taxon>Zingiberales</taxon>
        <taxon>Musaceae</taxon>
        <taxon>Musa</taxon>
    </lineage>
</organism>
<comment type="caution">
    <text evidence="2">The sequence shown here is derived from an EMBL/GenBank/DDBJ whole genome shotgun (WGS) entry which is preliminary data.</text>
</comment>
<evidence type="ECO:0000313" key="3">
    <source>
        <dbReference type="Proteomes" id="UP000317650"/>
    </source>
</evidence>